<dbReference type="PANTHER" id="PTHR22753:SF48">
    <property type="entry name" value="PHOSPHOLIPID_GLYCEROL ACYLTRANSFERASE DOMAIN-CONTAINING PROTEIN"/>
    <property type="match status" value="1"/>
</dbReference>
<evidence type="ECO:0000259" key="1">
    <source>
        <dbReference type="Pfam" id="PF12697"/>
    </source>
</evidence>
<comment type="caution">
    <text evidence="2">The sequence shown here is derived from an EMBL/GenBank/DDBJ whole genome shotgun (WGS) entry which is preliminary data.</text>
</comment>
<protein>
    <submittedName>
        <fullName evidence="2">Esterase/lipase/thioesterase family</fullName>
    </submittedName>
</protein>
<dbReference type="RefSeq" id="WP_045358982.1">
    <property type="nucleotide sequence ID" value="NZ_BBPA01000035.1"/>
</dbReference>
<dbReference type="GO" id="GO:0016020">
    <property type="term" value="C:membrane"/>
    <property type="evidence" value="ECO:0007669"/>
    <property type="project" value="TreeGrafter"/>
</dbReference>
<dbReference type="SUPFAM" id="SSF53474">
    <property type="entry name" value="alpha/beta-Hydrolases"/>
    <property type="match status" value="1"/>
</dbReference>
<sequence length="264" mass="29529">MEQPVSWIIPRHPRPDYPLFVFLPGMDGSGQLYHRQIKNLAPYFDLRCLVISPQYLGDWEELSTLVIALLEQELKRQSRKVYLCGESFGGCLALKIATKSAKLIKKLILINPASSFNQRPLLSLGIGITQIMPDFIHGSSALTILPFLAALGRISREDRRSLLKAMQYVPPKTISWRLSQLQRFQVSASELKSLQLGVLLIASQGDRLLPSVAEAKRLIQQLPAAKLTILPNSGHACLLETDIHLKDILHHHACLPRSLPAKSH</sequence>
<dbReference type="PANTHER" id="PTHR22753">
    <property type="entry name" value="TRANSMEMBRANE PROTEIN 68"/>
    <property type="match status" value="1"/>
</dbReference>
<evidence type="ECO:0000313" key="3">
    <source>
        <dbReference type="Proteomes" id="UP000030321"/>
    </source>
</evidence>
<evidence type="ECO:0000313" key="2">
    <source>
        <dbReference type="EMBL" id="GAL93277.1"/>
    </source>
</evidence>
<name>A0A0A1VTY1_MICAE</name>
<dbReference type="AlphaFoldDB" id="A0A0A1VTY1"/>
<dbReference type="InterPro" id="IPR000073">
    <property type="entry name" value="AB_hydrolase_1"/>
</dbReference>
<reference evidence="3" key="1">
    <citation type="journal article" date="2015" name="Genome">
        <title>Whole Genome Sequence of the Non-Microcystin-Producing Microcystis aeruginosa Strain NIES-44.</title>
        <authorList>
            <person name="Okano K."/>
            <person name="Miyata N."/>
            <person name="Ozaki Y."/>
        </authorList>
    </citation>
    <scope>NUCLEOTIDE SEQUENCE [LARGE SCALE GENOMIC DNA]</scope>
    <source>
        <strain evidence="3">NIES-44</strain>
    </source>
</reference>
<gene>
    <name evidence="2" type="ORF">N44_01964</name>
</gene>
<proteinExistence type="predicted"/>
<accession>A0A0A1VTY1</accession>
<feature type="domain" description="AB hydrolase-1" evidence="1">
    <location>
        <begin position="20"/>
        <end position="240"/>
    </location>
</feature>
<dbReference type="Gene3D" id="3.40.50.1820">
    <property type="entry name" value="alpha/beta hydrolase"/>
    <property type="match status" value="1"/>
</dbReference>
<dbReference type="Pfam" id="PF12697">
    <property type="entry name" value="Abhydrolase_6"/>
    <property type="match status" value="1"/>
</dbReference>
<organism evidence="2 3">
    <name type="scientific">Microcystis aeruginosa NIES-44</name>
    <dbReference type="NCBI Taxonomy" id="449439"/>
    <lineage>
        <taxon>Bacteria</taxon>
        <taxon>Bacillati</taxon>
        <taxon>Cyanobacteriota</taxon>
        <taxon>Cyanophyceae</taxon>
        <taxon>Oscillatoriophycideae</taxon>
        <taxon>Chroococcales</taxon>
        <taxon>Microcystaceae</taxon>
        <taxon>Microcystis</taxon>
    </lineage>
</organism>
<dbReference type="InterPro" id="IPR029058">
    <property type="entry name" value="AB_hydrolase_fold"/>
</dbReference>
<dbReference type="EMBL" id="BBPA01000035">
    <property type="protein sequence ID" value="GAL93277.1"/>
    <property type="molecule type" value="Genomic_DNA"/>
</dbReference>
<dbReference type="Proteomes" id="UP000030321">
    <property type="component" value="Unassembled WGS sequence"/>
</dbReference>